<keyword evidence="3 7" id="KW-0489">Methyltransferase</keyword>
<dbReference type="InterPro" id="IPR012263">
    <property type="entry name" value="M_m6A_EcoRV"/>
</dbReference>
<evidence type="ECO:0000256" key="2">
    <source>
        <dbReference type="ARBA" id="ARBA00011900"/>
    </source>
</evidence>
<evidence type="ECO:0000256" key="5">
    <source>
        <dbReference type="ARBA" id="ARBA00022691"/>
    </source>
</evidence>
<sequence>MRSEVGSNNDVDPIDVVKWCTRSDISPLRYPGGKRKLAPLIADLISKTRVRPALFVEPFAGGASVSISLLEADYVDMIALVDADPLVASFWATVFSPEAETLADMVYDANVTLEEWQRLKHSPANYGLAAAFKCLFLNRTSFSGALHQNAGPIGGMSQSSAYKVDCRFNRTKLAERILELSRLRHRVRFVRNESYTKTIRDVRRTSIVRDRPESLFWYLDPPFFAKADKLYRYHFRREEHEALANEIGKIPGRWLLSYDDHPDARRLYGEHHGYALVNLQYSARIDENERLVAKETMVSNIIADLRDRGELQNGADIIPIPRRRQNASANIEVLARNYAIG</sequence>
<keyword evidence="4" id="KW-0808">Transferase</keyword>
<dbReference type="GO" id="GO:0008168">
    <property type="term" value="F:methyltransferase activity"/>
    <property type="evidence" value="ECO:0007669"/>
    <property type="project" value="UniProtKB-KW"/>
</dbReference>
<gene>
    <name evidence="7" type="ORF">ACFSE1_06180</name>
</gene>
<dbReference type="PRINTS" id="PR00505">
    <property type="entry name" value="D12N6MTFRASE"/>
</dbReference>
<dbReference type="PANTHER" id="PTHR30481">
    <property type="entry name" value="DNA ADENINE METHYLASE"/>
    <property type="match status" value="1"/>
</dbReference>
<dbReference type="RefSeq" id="WP_377397968.1">
    <property type="nucleotide sequence ID" value="NZ_JBHUEQ010000007.1"/>
</dbReference>
<dbReference type="SUPFAM" id="SSF53335">
    <property type="entry name" value="S-adenosyl-L-methionine-dependent methyltransferases"/>
    <property type="match status" value="1"/>
</dbReference>
<dbReference type="InterPro" id="IPR012327">
    <property type="entry name" value="MeTrfase_D12"/>
</dbReference>
<dbReference type="Proteomes" id="UP001597322">
    <property type="component" value="Unassembled WGS sequence"/>
</dbReference>
<dbReference type="InterPro" id="IPR029063">
    <property type="entry name" value="SAM-dependent_MTases_sf"/>
</dbReference>
<dbReference type="InterPro" id="IPR023095">
    <property type="entry name" value="Ade_MeTrfase_dom_2"/>
</dbReference>
<dbReference type="PANTHER" id="PTHR30481:SF2">
    <property type="entry name" value="SITE-SPECIFIC DNA-METHYLTRANSFERASE (ADENINE-SPECIFIC)"/>
    <property type="match status" value="1"/>
</dbReference>
<evidence type="ECO:0000256" key="1">
    <source>
        <dbReference type="ARBA" id="ARBA00006594"/>
    </source>
</evidence>
<dbReference type="Gene3D" id="3.40.50.150">
    <property type="entry name" value="Vaccinia Virus protein VP39"/>
    <property type="match status" value="1"/>
</dbReference>
<keyword evidence="5" id="KW-0949">S-adenosyl-L-methionine</keyword>
<organism evidence="7 8">
    <name type="scientific">Rhizobium helianthi</name>
    <dbReference type="NCBI Taxonomy" id="1132695"/>
    <lineage>
        <taxon>Bacteria</taxon>
        <taxon>Pseudomonadati</taxon>
        <taxon>Pseudomonadota</taxon>
        <taxon>Alphaproteobacteria</taxon>
        <taxon>Hyphomicrobiales</taxon>
        <taxon>Rhizobiaceae</taxon>
        <taxon>Rhizobium/Agrobacterium group</taxon>
        <taxon>Rhizobium</taxon>
    </lineage>
</organism>
<evidence type="ECO:0000313" key="7">
    <source>
        <dbReference type="EMBL" id="MFD1745047.1"/>
    </source>
</evidence>
<comment type="caution">
    <text evidence="7">The sequence shown here is derived from an EMBL/GenBank/DDBJ whole genome shotgun (WGS) entry which is preliminary data.</text>
</comment>
<evidence type="ECO:0000313" key="8">
    <source>
        <dbReference type="Proteomes" id="UP001597322"/>
    </source>
</evidence>
<reference evidence="8" key="1">
    <citation type="journal article" date="2019" name="Int. J. Syst. Evol. Microbiol.">
        <title>The Global Catalogue of Microorganisms (GCM) 10K type strain sequencing project: providing services to taxonomists for standard genome sequencing and annotation.</title>
        <authorList>
            <consortium name="The Broad Institute Genomics Platform"/>
            <consortium name="The Broad Institute Genome Sequencing Center for Infectious Disease"/>
            <person name="Wu L."/>
            <person name="Ma J."/>
        </authorList>
    </citation>
    <scope>NUCLEOTIDE SEQUENCE [LARGE SCALE GENOMIC DNA]</scope>
    <source>
        <strain evidence="8">CG52</strain>
    </source>
</reference>
<evidence type="ECO:0000256" key="3">
    <source>
        <dbReference type="ARBA" id="ARBA00022603"/>
    </source>
</evidence>
<evidence type="ECO:0000256" key="6">
    <source>
        <dbReference type="ARBA" id="ARBA00047942"/>
    </source>
</evidence>
<evidence type="ECO:0000256" key="4">
    <source>
        <dbReference type="ARBA" id="ARBA00022679"/>
    </source>
</evidence>
<dbReference type="EC" id="2.1.1.72" evidence="2"/>
<comment type="catalytic activity">
    <reaction evidence="6">
        <text>a 2'-deoxyadenosine in DNA + S-adenosyl-L-methionine = an N(6)-methyl-2'-deoxyadenosine in DNA + S-adenosyl-L-homocysteine + H(+)</text>
        <dbReference type="Rhea" id="RHEA:15197"/>
        <dbReference type="Rhea" id="RHEA-COMP:12418"/>
        <dbReference type="Rhea" id="RHEA-COMP:12419"/>
        <dbReference type="ChEBI" id="CHEBI:15378"/>
        <dbReference type="ChEBI" id="CHEBI:57856"/>
        <dbReference type="ChEBI" id="CHEBI:59789"/>
        <dbReference type="ChEBI" id="CHEBI:90615"/>
        <dbReference type="ChEBI" id="CHEBI:90616"/>
        <dbReference type="EC" id="2.1.1.72"/>
    </reaction>
</comment>
<dbReference type="Pfam" id="PF02086">
    <property type="entry name" value="MethyltransfD12"/>
    <property type="match status" value="1"/>
</dbReference>
<dbReference type="PIRSF" id="PIRSF000398">
    <property type="entry name" value="M_m6A_EcoRV"/>
    <property type="match status" value="1"/>
</dbReference>
<comment type="similarity">
    <text evidence="1">Belongs to the N(4)/N(6)-methyltransferase family.</text>
</comment>
<dbReference type="EMBL" id="JBHUEQ010000007">
    <property type="protein sequence ID" value="MFD1745047.1"/>
    <property type="molecule type" value="Genomic_DNA"/>
</dbReference>
<protein>
    <recommendedName>
        <fullName evidence="2">site-specific DNA-methyltransferase (adenine-specific)</fullName>
        <ecNumber evidence="2">2.1.1.72</ecNumber>
    </recommendedName>
</protein>
<proteinExistence type="inferred from homology"/>
<accession>A0ABW4M1S3</accession>
<keyword evidence="8" id="KW-1185">Reference proteome</keyword>
<dbReference type="Gene3D" id="1.10.1020.10">
    <property type="entry name" value="Adenine-specific Methyltransferase, Domain 2"/>
    <property type="match status" value="1"/>
</dbReference>
<dbReference type="GO" id="GO:0032259">
    <property type="term" value="P:methylation"/>
    <property type="evidence" value="ECO:0007669"/>
    <property type="project" value="UniProtKB-KW"/>
</dbReference>
<name>A0ABW4M1S3_9HYPH</name>